<evidence type="ECO:0000313" key="4">
    <source>
        <dbReference type="Proteomes" id="UP000308891"/>
    </source>
</evidence>
<organism evidence="3 4">
    <name type="scientific">Crenobacter intestini</name>
    <dbReference type="NCBI Taxonomy" id="2563443"/>
    <lineage>
        <taxon>Bacteria</taxon>
        <taxon>Pseudomonadati</taxon>
        <taxon>Pseudomonadota</taxon>
        <taxon>Betaproteobacteria</taxon>
        <taxon>Neisseriales</taxon>
        <taxon>Neisseriaceae</taxon>
        <taxon>Crenobacter</taxon>
    </lineage>
</organism>
<feature type="signal peptide" evidence="2">
    <location>
        <begin position="1"/>
        <end position="19"/>
    </location>
</feature>
<dbReference type="Pfam" id="PF03922">
    <property type="entry name" value="OmpW"/>
    <property type="match status" value="1"/>
</dbReference>
<dbReference type="InterPro" id="IPR011250">
    <property type="entry name" value="OMP/PagP_B-barrel"/>
</dbReference>
<comment type="subcellular location">
    <subcellularLocation>
        <location evidence="1">Cell outer membrane</location>
    </subcellularLocation>
</comment>
<reference evidence="3 4" key="1">
    <citation type="submission" date="2019-04" db="EMBL/GenBank/DDBJ databases">
        <title>Crenobacter sp. nov.</title>
        <authorList>
            <person name="Shi S."/>
        </authorList>
    </citation>
    <scope>NUCLEOTIDE SEQUENCE [LARGE SCALE GENOMIC DNA]</scope>
    <source>
        <strain evidence="3 4">GY 70310</strain>
    </source>
</reference>
<evidence type="ECO:0000313" key="3">
    <source>
        <dbReference type="EMBL" id="TIC78827.1"/>
    </source>
</evidence>
<sequence>MKKLAIAAIAAALAAPAFAAQGDILARFRVININPDVTWNNSGAVKGLNVDVKDQWAPELDFTYMITNNIGAELILGTARHEVTASVGGKSASLGKVSVLPPTVTLQYHFAPEAAFRPYVGAGINYTRIYDVGIGAQGLGLPTDLSVDKNSWGGALQVGADYAINKDYFINIDVKKIWIKTDVTADALGGAKVGELKINPWVFGVGIGTKF</sequence>
<feature type="chain" id="PRO_5020362707" evidence="2">
    <location>
        <begin position="20"/>
        <end position="211"/>
    </location>
</feature>
<protein>
    <submittedName>
        <fullName evidence="3">OmpW family protein</fullName>
    </submittedName>
</protein>
<dbReference type="RefSeq" id="WP_136555485.1">
    <property type="nucleotide sequence ID" value="NZ_STGJ01000021.1"/>
</dbReference>
<gene>
    <name evidence="3" type="ORF">E5K04_14685</name>
</gene>
<dbReference type="Proteomes" id="UP000308891">
    <property type="component" value="Unassembled WGS sequence"/>
</dbReference>
<dbReference type="PANTHER" id="PTHR36920:SF1">
    <property type="entry name" value="OUTER MEMBRANE PROTEIN W"/>
    <property type="match status" value="1"/>
</dbReference>
<name>A0A4T0UJQ9_9NEIS</name>
<dbReference type="InterPro" id="IPR005618">
    <property type="entry name" value="OMPW"/>
</dbReference>
<dbReference type="OrthoDB" id="9807574at2"/>
<dbReference type="SUPFAM" id="SSF56925">
    <property type="entry name" value="OMPA-like"/>
    <property type="match status" value="1"/>
</dbReference>
<comment type="caution">
    <text evidence="3">The sequence shown here is derived from an EMBL/GenBank/DDBJ whole genome shotgun (WGS) entry which is preliminary data.</text>
</comment>
<dbReference type="PANTHER" id="PTHR36920">
    <property type="match status" value="1"/>
</dbReference>
<dbReference type="AlphaFoldDB" id="A0A4T0UJQ9"/>
<dbReference type="Gene3D" id="2.40.160.20">
    <property type="match status" value="1"/>
</dbReference>
<dbReference type="EMBL" id="STGJ01000021">
    <property type="protein sequence ID" value="TIC78827.1"/>
    <property type="molecule type" value="Genomic_DNA"/>
</dbReference>
<keyword evidence="4" id="KW-1185">Reference proteome</keyword>
<evidence type="ECO:0000256" key="1">
    <source>
        <dbReference type="ARBA" id="ARBA00004442"/>
    </source>
</evidence>
<accession>A0A4T0UJQ9</accession>
<keyword evidence="2" id="KW-0732">Signal</keyword>
<dbReference type="GO" id="GO:0009279">
    <property type="term" value="C:cell outer membrane"/>
    <property type="evidence" value="ECO:0007669"/>
    <property type="project" value="UniProtKB-SubCell"/>
</dbReference>
<dbReference type="GO" id="GO:0055085">
    <property type="term" value="P:transmembrane transport"/>
    <property type="evidence" value="ECO:0007669"/>
    <property type="project" value="TreeGrafter"/>
</dbReference>
<evidence type="ECO:0000256" key="2">
    <source>
        <dbReference type="SAM" id="SignalP"/>
    </source>
</evidence>
<proteinExistence type="predicted"/>